<protein>
    <submittedName>
        <fullName evidence="2">Uncharacterized protein</fullName>
    </submittedName>
</protein>
<accession>A0A921FLW8</accession>
<sequence>MSRRTRNETRWSVPFHHYASLDAFLAADVQPGGNSFVHHGRDIDVLIEHRCATTTLVVFNGDIPLNVPYVPYFTGRGIAKDLGLNLIAVSDPVLIHRDMTVAWYLGDQATGPLRPVLVPAIRHALQHLGGSTTILFGASGGGFSAAHYAPHFPNCTALVINPRLTLERRAQDKMATYLRLAHQMDTHGAITDRIRTLLTNYGPTDLATQAQQGLNHDLLIYQNFFDSTYLQHHLLPFLREAGTDPRCYIRFANDGHGHVPIPPETVRQIISLVSSDQLSGVRTAGFVPAAQAPDLTGEFLPEIAQRLAALEQHNRHLGRERDALEVQQLRQNDRIAELKARSDALNDKIQSLNQRVEQLRTEPVLWRRIWHIIPRGFRQRIRQLFRRTSM</sequence>
<comment type="caution">
    <text evidence="2">The sequence shown here is derived from an EMBL/GenBank/DDBJ whole genome shotgun (WGS) entry which is preliminary data.</text>
</comment>
<evidence type="ECO:0000313" key="3">
    <source>
        <dbReference type="Proteomes" id="UP000703315"/>
    </source>
</evidence>
<dbReference type="Proteomes" id="UP000703315">
    <property type="component" value="Unassembled WGS sequence"/>
</dbReference>
<evidence type="ECO:0000313" key="2">
    <source>
        <dbReference type="EMBL" id="HJF14533.1"/>
    </source>
</evidence>
<name>A0A921FLW8_9MICC</name>
<feature type="coiled-coil region" evidence="1">
    <location>
        <begin position="307"/>
        <end position="362"/>
    </location>
</feature>
<dbReference type="InterPro" id="IPR029058">
    <property type="entry name" value="AB_hydrolase_fold"/>
</dbReference>
<keyword evidence="1" id="KW-0175">Coiled coil</keyword>
<proteinExistence type="predicted"/>
<organism evidence="2 3">
    <name type="scientific">Enteractinococcus helveticum</name>
    <dbReference type="NCBI Taxonomy" id="1837282"/>
    <lineage>
        <taxon>Bacteria</taxon>
        <taxon>Bacillati</taxon>
        <taxon>Actinomycetota</taxon>
        <taxon>Actinomycetes</taxon>
        <taxon>Micrococcales</taxon>
        <taxon>Micrococcaceae</taxon>
    </lineage>
</organism>
<dbReference type="SUPFAM" id="SSF53474">
    <property type="entry name" value="alpha/beta-Hydrolases"/>
    <property type="match status" value="1"/>
</dbReference>
<dbReference type="EMBL" id="DYXC01000072">
    <property type="protein sequence ID" value="HJF14533.1"/>
    <property type="molecule type" value="Genomic_DNA"/>
</dbReference>
<dbReference type="AlphaFoldDB" id="A0A921FLW8"/>
<gene>
    <name evidence="2" type="ORF">K8V32_06955</name>
</gene>
<evidence type="ECO:0000256" key="1">
    <source>
        <dbReference type="SAM" id="Coils"/>
    </source>
</evidence>
<reference evidence="2" key="1">
    <citation type="journal article" date="2021" name="PeerJ">
        <title>Extensive microbial diversity within the chicken gut microbiome revealed by metagenomics and culture.</title>
        <authorList>
            <person name="Gilroy R."/>
            <person name="Ravi A."/>
            <person name="Getino M."/>
            <person name="Pursley I."/>
            <person name="Horton D.L."/>
            <person name="Alikhan N.F."/>
            <person name="Baker D."/>
            <person name="Gharbi K."/>
            <person name="Hall N."/>
            <person name="Watson M."/>
            <person name="Adriaenssens E.M."/>
            <person name="Foster-Nyarko E."/>
            <person name="Jarju S."/>
            <person name="Secka A."/>
            <person name="Antonio M."/>
            <person name="Oren A."/>
            <person name="Chaudhuri R.R."/>
            <person name="La Ragione R."/>
            <person name="Hildebrand F."/>
            <person name="Pallen M.J."/>
        </authorList>
    </citation>
    <scope>NUCLEOTIDE SEQUENCE</scope>
    <source>
        <strain evidence="2">ChiHjej13B12-14962</strain>
    </source>
</reference>
<dbReference type="RefSeq" id="WP_303904889.1">
    <property type="nucleotide sequence ID" value="NZ_DYXC01000072.1"/>
</dbReference>
<reference evidence="2" key="2">
    <citation type="submission" date="2021-09" db="EMBL/GenBank/DDBJ databases">
        <authorList>
            <person name="Gilroy R."/>
        </authorList>
    </citation>
    <scope>NUCLEOTIDE SEQUENCE</scope>
    <source>
        <strain evidence="2">ChiHjej13B12-14962</strain>
    </source>
</reference>
<dbReference type="Gene3D" id="3.40.50.1820">
    <property type="entry name" value="alpha/beta hydrolase"/>
    <property type="match status" value="1"/>
</dbReference>